<dbReference type="NCBIfam" id="TIGR01549">
    <property type="entry name" value="HAD-SF-IA-v1"/>
    <property type="match status" value="1"/>
</dbReference>
<keyword evidence="2 4" id="KW-0378">Hydrolase</keyword>
<dbReference type="Gene3D" id="3.40.50.1000">
    <property type="entry name" value="HAD superfamily/HAD-like"/>
    <property type="match status" value="1"/>
</dbReference>
<comment type="pathway">
    <text evidence="4">Amino-acid biosynthesis; L-methionine biosynthesis via salvage pathway; L-methionine from S-methyl-5-thio-alpha-D-ribose 1-phosphate: step 3/6.</text>
</comment>
<evidence type="ECO:0000256" key="3">
    <source>
        <dbReference type="ARBA" id="ARBA00023167"/>
    </source>
</evidence>
<dbReference type="SFLD" id="SFLDF00044">
    <property type="entry name" value="enolase-phosphatase"/>
    <property type="match status" value="1"/>
</dbReference>
<dbReference type="InterPro" id="IPR023214">
    <property type="entry name" value="HAD_sf"/>
</dbReference>
<keyword evidence="6" id="KW-1185">Reference proteome</keyword>
<dbReference type="GO" id="GO:0019509">
    <property type="term" value="P:L-methionine salvage from methylthioadenosine"/>
    <property type="evidence" value="ECO:0007669"/>
    <property type="project" value="UniProtKB-UniRule"/>
</dbReference>
<gene>
    <name evidence="4" type="primary">mtnC</name>
    <name evidence="5" type="ORF">BI308_19180</name>
</gene>
<dbReference type="InterPro" id="IPR036412">
    <property type="entry name" value="HAD-like_sf"/>
</dbReference>
<dbReference type="Pfam" id="PF00702">
    <property type="entry name" value="Hydrolase"/>
    <property type="match status" value="1"/>
</dbReference>
<dbReference type="SFLD" id="SFLDS00003">
    <property type="entry name" value="Haloacid_Dehalogenase"/>
    <property type="match status" value="1"/>
</dbReference>
<dbReference type="EC" id="3.1.3.77" evidence="4"/>
<dbReference type="SUPFAM" id="SSF56784">
    <property type="entry name" value="HAD-like"/>
    <property type="match status" value="1"/>
</dbReference>
<dbReference type="PANTHER" id="PTHR20371:SF1">
    <property type="entry name" value="ENOLASE-PHOSPHATASE E1"/>
    <property type="match status" value="1"/>
</dbReference>
<dbReference type="GO" id="GO:0043874">
    <property type="term" value="F:acireductone synthase activity"/>
    <property type="evidence" value="ECO:0007669"/>
    <property type="project" value="UniProtKB-EC"/>
</dbReference>
<dbReference type="HAMAP" id="MF_01681">
    <property type="entry name" value="Salvage_MtnC"/>
    <property type="match status" value="1"/>
</dbReference>
<keyword evidence="4" id="KW-0479">Metal-binding</keyword>
<dbReference type="PANTHER" id="PTHR20371">
    <property type="entry name" value="ENOLASE-PHOSPHATASE E1"/>
    <property type="match status" value="1"/>
</dbReference>
<comment type="subunit">
    <text evidence="4">Monomer.</text>
</comment>
<comment type="caution">
    <text evidence="5">The sequence shown here is derived from an EMBL/GenBank/DDBJ whole genome shotgun (WGS) entry which is preliminary data.</text>
</comment>
<comment type="catalytic activity">
    <reaction evidence="4">
        <text>5-methylsulfanyl-2,3-dioxopentyl phosphate + H2O = 1,2-dihydroxy-5-(methylsulfanyl)pent-1-en-3-one + phosphate</text>
        <dbReference type="Rhea" id="RHEA:21700"/>
        <dbReference type="ChEBI" id="CHEBI:15377"/>
        <dbReference type="ChEBI" id="CHEBI:43474"/>
        <dbReference type="ChEBI" id="CHEBI:49252"/>
        <dbReference type="ChEBI" id="CHEBI:58828"/>
        <dbReference type="EC" id="3.1.3.77"/>
    </reaction>
</comment>
<dbReference type="UniPathway" id="UPA00904">
    <property type="reaction ID" value="UER00876"/>
</dbReference>
<dbReference type="AlphaFoldDB" id="A0A1L9QMP5"/>
<dbReference type="InterPro" id="IPR006439">
    <property type="entry name" value="HAD-SF_hydro_IA"/>
</dbReference>
<evidence type="ECO:0000313" key="6">
    <source>
        <dbReference type="Proteomes" id="UP000183940"/>
    </source>
</evidence>
<comment type="function">
    <text evidence="4">Bifunctional enzyme that catalyzes the enolization of 2,3-diketo-5-methylthiopentyl-1-phosphate (DK-MTP-1-P) into the intermediate 2-hydroxy-3-keto-5-methylthiopentenyl-1-phosphate (HK-MTPenyl-1-P), which is then dephosphorylated to form the acireductone 1,2-dihydroxy-3-keto-5-methylthiopentene (DHK-MTPene).</text>
</comment>
<sequence>MVQNARDNVRVLLLDIEGTITPVNFVFEVLFPFARDNAEVFLKERGGEPEVQGDLNLLRQEYESDRAKGDTILEWTGTEAIAAVPYIYYLIATDRKSTALKSLQGKIWEQGYRNGTLRAQIFPDVKPAFERWLAAGKKLYIFSSGSVQAQKLLFRYSEIGNLTPFLSGYFDTRTGSKMESQSYKKIAKTIELAPQKILFISDMVAELQAASASGMKSLFSSRPGNYSTDPQEFTSIQTFDGI</sequence>
<proteinExistence type="inferred from homology"/>
<dbReference type="GO" id="GO:0000287">
    <property type="term" value="F:magnesium ion binding"/>
    <property type="evidence" value="ECO:0007669"/>
    <property type="project" value="UniProtKB-UniRule"/>
</dbReference>
<accession>A0A1L9QMP5</accession>
<dbReference type="SFLD" id="SFLDG01133">
    <property type="entry name" value="C1.5.4:_Enolase-phosphatase_Li"/>
    <property type="match status" value="1"/>
</dbReference>
<dbReference type="SFLD" id="SFLDG01129">
    <property type="entry name" value="C1.5:_HAD__Beta-PGM__Phosphata"/>
    <property type="match status" value="1"/>
</dbReference>
<dbReference type="CDD" id="cd01629">
    <property type="entry name" value="HAD_EP"/>
    <property type="match status" value="1"/>
</dbReference>
<dbReference type="InterPro" id="IPR023943">
    <property type="entry name" value="Enolase-ppase_E1"/>
</dbReference>
<evidence type="ECO:0000256" key="2">
    <source>
        <dbReference type="ARBA" id="ARBA00022801"/>
    </source>
</evidence>
<comment type="similarity">
    <text evidence="4">Belongs to the HAD-like hydrolase superfamily. MasA/MtnC family.</text>
</comment>
<dbReference type="Proteomes" id="UP000183940">
    <property type="component" value="Unassembled WGS sequence"/>
</dbReference>
<dbReference type="NCBIfam" id="TIGR01691">
    <property type="entry name" value="enolase-ppase"/>
    <property type="match status" value="1"/>
</dbReference>
<name>A0A1L9QMP5_9CYAN</name>
<dbReference type="GO" id="GO:0043715">
    <property type="term" value="F:2,3-diketo-5-methylthiopentyl-1-phosphate enolase activity"/>
    <property type="evidence" value="ECO:0007669"/>
    <property type="project" value="UniProtKB-UniRule"/>
</dbReference>
<keyword evidence="4" id="KW-0460">Magnesium</keyword>
<organism evidence="5 6">
    <name type="scientific">Roseofilum reptotaenium AO1-A</name>
    <dbReference type="NCBI Taxonomy" id="1925591"/>
    <lineage>
        <taxon>Bacteria</taxon>
        <taxon>Bacillati</taxon>
        <taxon>Cyanobacteriota</taxon>
        <taxon>Cyanophyceae</taxon>
        <taxon>Desertifilales</taxon>
        <taxon>Desertifilaceae</taxon>
        <taxon>Roseofilum</taxon>
    </lineage>
</organism>
<dbReference type="Gene3D" id="1.10.720.60">
    <property type="match status" value="1"/>
</dbReference>
<reference evidence="5" key="1">
    <citation type="submission" date="2016-10" db="EMBL/GenBank/DDBJ databases">
        <title>CRISPR-Cas defence system in Roseofilum reptotaenium: evidence of a bacteriophage-cyanobacterium arms race in the coral black band disease.</title>
        <authorList>
            <person name="Buerger P."/>
            <person name="Wood-Charlson E.M."/>
            <person name="Weynberg K.D."/>
            <person name="Willis B."/>
            <person name="Van Oppen M.J."/>
        </authorList>
    </citation>
    <scope>NUCLEOTIDE SEQUENCE [LARGE SCALE GENOMIC DNA]</scope>
    <source>
        <strain evidence="5">AO1-A</strain>
    </source>
</reference>
<comment type="pathway">
    <text evidence="4">Amino-acid biosynthesis; L-methionine biosynthesis via salvage pathway; L-methionine from S-methyl-5-thio-alpha-D-ribose 1-phosphate: step 4/6.</text>
</comment>
<dbReference type="FunFam" id="3.40.50.1000:FF:000079">
    <property type="entry name" value="Enolase-phosphatase E1"/>
    <property type="match status" value="1"/>
</dbReference>
<dbReference type="STRING" id="1925591.BI308_19180"/>
<evidence type="ECO:0000256" key="1">
    <source>
        <dbReference type="ARBA" id="ARBA00022605"/>
    </source>
</evidence>
<dbReference type="EMBL" id="MLAW01000041">
    <property type="protein sequence ID" value="OJJ22682.1"/>
    <property type="molecule type" value="Genomic_DNA"/>
</dbReference>
<evidence type="ECO:0000313" key="5">
    <source>
        <dbReference type="EMBL" id="OJJ22682.1"/>
    </source>
</evidence>
<evidence type="ECO:0000256" key="4">
    <source>
        <dbReference type="HAMAP-Rule" id="MF_01681"/>
    </source>
</evidence>
<keyword evidence="1 4" id="KW-0028">Amino-acid biosynthesis</keyword>
<comment type="cofactor">
    <cofactor evidence="4">
        <name>Mg(2+)</name>
        <dbReference type="ChEBI" id="CHEBI:18420"/>
    </cofactor>
    <text evidence="4">Binds 1 Mg(2+) ion per subunit.</text>
</comment>
<dbReference type="GO" id="GO:0043716">
    <property type="term" value="F:2-hydroxy-3-keto-5-methylthiopentenyl-1-phosphate phosphatase activity"/>
    <property type="evidence" value="ECO:0007669"/>
    <property type="project" value="UniProtKB-UniRule"/>
</dbReference>
<protein>
    <recommendedName>
        <fullName evidence="4">Enolase-phosphatase E1</fullName>
        <ecNumber evidence="4">3.1.3.77</ecNumber>
    </recommendedName>
    <alternativeName>
        <fullName evidence="4">2,3-diketo-5-methylthio-1-phosphopentane phosphatase</fullName>
    </alternativeName>
</protein>
<keyword evidence="3 4" id="KW-0486">Methionine biosynthesis</keyword>